<evidence type="ECO:0000313" key="1">
    <source>
        <dbReference type="EMBL" id="MBC1457101.1"/>
    </source>
</evidence>
<dbReference type="Proteomes" id="UP000569903">
    <property type="component" value="Unassembled WGS sequence"/>
</dbReference>
<dbReference type="RefSeq" id="WP_185388411.1">
    <property type="nucleotide sequence ID" value="NZ_JAARQN010000002.1"/>
</dbReference>
<reference evidence="1 2" key="1">
    <citation type="submission" date="2020-03" db="EMBL/GenBank/DDBJ databases">
        <title>Soil Listeria distribution.</title>
        <authorList>
            <person name="Liao J."/>
            <person name="Wiedmann M."/>
        </authorList>
    </citation>
    <scope>NUCLEOTIDE SEQUENCE [LARGE SCALE GENOMIC DNA]</scope>
    <source>
        <strain evidence="1 2">FSL L7-1614</strain>
    </source>
</reference>
<dbReference type="AlphaFoldDB" id="A0A841YTL9"/>
<dbReference type="EMBL" id="JAARQN010000002">
    <property type="protein sequence ID" value="MBC1457101.1"/>
    <property type="molecule type" value="Genomic_DNA"/>
</dbReference>
<comment type="caution">
    <text evidence="1">The sequence shown here is derived from an EMBL/GenBank/DDBJ whole genome shotgun (WGS) entry which is preliminary data.</text>
</comment>
<evidence type="ECO:0000313" key="2">
    <source>
        <dbReference type="Proteomes" id="UP000569903"/>
    </source>
</evidence>
<gene>
    <name evidence="1" type="ORF">HB850_04975</name>
</gene>
<protein>
    <submittedName>
        <fullName evidence="1">Uncharacterized protein</fullName>
    </submittedName>
</protein>
<sequence>MWNMGGVFTRIERKRLKSVSFSKAGSGAYVRTGSSESWLNANACRRLLGVDR</sequence>
<organism evidence="1 2">
    <name type="scientific">Listeria newyorkensis</name>
    <dbReference type="NCBI Taxonomy" id="1497681"/>
    <lineage>
        <taxon>Bacteria</taxon>
        <taxon>Bacillati</taxon>
        <taxon>Bacillota</taxon>
        <taxon>Bacilli</taxon>
        <taxon>Bacillales</taxon>
        <taxon>Listeriaceae</taxon>
        <taxon>Listeria</taxon>
    </lineage>
</organism>
<proteinExistence type="predicted"/>
<accession>A0A841YTL9</accession>
<name>A0A841YTL9_9LIST</name>